<dbReference type="PROSITE" id="PS50096">
    <property type="entry name" value="IQ"/>
    <property type="match status" value="1"/>
</dbReference>
<dbReference type="AlphaFoldDB" id="A0A7S0E7C7"/>
<accession>A0A7S0E7C7</accession>
<feature type="compositionally biased region" description="Acidic residues" evidence="1">
    <location>
        <begin position="386"/>
        <end position="398"/>
    </location>
</feature>
<feature type="region of interest" description="Disordered" evidence="1">
    <location>
        <begin position="386"/>
        <end position="410"/>
    </location>
</feature>
<dbReference type="EMBL" id="HBEO01009284">
    <property type="protein sequence ID" value="CAD8476745.1"/>
    <property type="molecule type" value="Transcribed_RNA"/>
</dbReference>
<evidence type="ECO:0000313" key="2">
    <source>
        <dbReference type="EMBL" id="CAD8476745.1"/>
    </source>
</evidence>
<reference evidence="2" key="1">
    <citation type="submission" date="2021-01" db="EMBL/GenBank/DDBJ databases">
        <authorList>
            <person name="Corre E."/>
            <person name="Pelletier E."/>
            <person name="Niang G."/>
            <person name="Scheremetjew M."/>
            <person name="Finn R."/>
            <person name="Kale V."/>
            <person name="Holt S."/>
            <person name="Cochrane G."/>
            <person name="Meng A."/>
            <person name="Brown T."/>
            <person name="Cohen L."/>
        </authorList>
    </citation>
    <scope>NUCLEOTIDE SEQUENCE</scope>
    <source>
        <strain evidence="2">CCMP325</strain>
    </source>
</reference>
<proteinExistence type="predicted"/>
<sequence length="410" mass="46976">MAERRLMLEGHGSSTTRHSALKHARYMNRPCVQFAAWWMLWTTCCGIVKPVEAGASAYVMLEELAAELDDGCFIEIGSDRGEGSTKFLSELANRTHRSFFSVDFSPEGYENALSTCGSCAFQDMGERWLEHTFPAISNSTRIALAYLDNYDWTYPWTTDMAYKKQQHVDYASSGLKLSNQKSQEIHLKQAVLVERLCSERCFVLFDDTWPSASLKHHSGKGGRALSFLLSHGFEIVQQSAPNELSYLGYVLVRRVIEEERPLAGSLWQEEEEEEETLRRRPVLAQSASSQSLDLFRAYLDRLRPALVRSSIISLQRMMRGHAARARVWRMRRSLAGAEGRQDVEKRDKQDTQERTFEDECLYKTSERLRLRRFVKKWKFAALDIEDEEEAEEEKEEEAAAARIGGQPSSL</sequence>
<organism evidence="2">
    <name type="scientific">Hanusia phi</name>
    <dbReference type="NCBI Taxonomy" id="3032"/>
    <lineage>
        <taxon>Eukaryota</taxon>
        <taxon>Cryptophyceae</taxon>
        <taxon>Pyrenomonadales</taxon>
        <taxon>Geminigeraceae</taxon>
        <taxon>Hanusia</taxon>
    </lineage>
</organism>
<name>A0A7S0E7C7_9CRYP</name>
<gene>
    <name evidence="2" type="ORF">HPHI1048_LOCUS6494</name>
</gene>
<evidence type="ECO:0000256" key="1">
    <source>
        <dbReference type="SAM" id="MobiDB-lite"/>
    </source>
</evidence>
<evidence type="ECO:0008006" key="3">
    <source>
        <dbReference type="Google" id="ProtNLM"/>
    </source>
</evidence>
<protein>
    <recommendedName>
        <fullName evidence="3">Methyltransferase domain-containing protein</fullName>
    </recommendedName>
</protein>